<sequence length="46" mass="4838">MIPSIIQKHLGMMCHGIVQPGRSILQGICKATLPREVLGIPGKGTG</sequence>
<name>A0A226X8R6_CABSO</name>
<gene>
    <name evidence="1" type="ORF">BSU04_08640</name>
</gene>
<dbReference type="AlphaFoldDB" id="A0A226X8R6"/>
<reference evidence="2" key="1">
    <citation type="submission" date="2017-01" db="EMBL/GenBank/DDBJ databases">
        <title>Genome Analysis of Deinococcus marmoris KOPRI26562.</title>
        <authorList>
            <person name="Kim J.H."/>
            <person name="Oh H.-M."/>
        </authorList>
    </citation>
    <scope>NUCLEOTIDE SEQUENCE [LARGE SCALE GENOMIC DNA]</scope>
    <source>
        <strain evidence="2">PAMC 26633</strain>
    </source>
</reference>
<evidence type="ECO:0000313" key="2">
    <source>
        <dbReference type="Proteomes" id="UP000214720"/>
    </source>
</evidence>
<accession>A0A226X8R6</accession>
<proteinExistence type="predicted"/>
<evidence type="ECO:0000313" key="1">
    <source>
        <dbReference type="EMBL" id="OXC79228.1"/>
    </source>
</evidence>
<comment type="caution">
    <text evidence="1">The sequence shown here is derived from an EMBL/GenBank/DDBJ whole genome shotgun (WGS) entry which is preliminary data.</text>
</comment>
<protein>
    <submittedName>
        <fullName evidence="1">Uncharacterized protein</fullName>
    </submittedName>
</protein>
<dbReference type="Proteomes" id="UP000214720">
    <property type="component" value="Unassembled WGS sequence"/>
</dbReference>
<organism evidence="1 2">
    <name type="scientific">Caballeronia sordidicola</name>
    <name type="common">Burkholderia sordidicola</name>
    <dbReference type="NCBI Taxonomy" id="196367"/>
    <lineage>
        <taxon>Bacteria</taxon>
        <taxon>Pseudomonadati</taxon>
        <taxon>Pseudomonadota</taxon>
        <taxon>Betaproteobacteria</taxon>
        <taxon>Burkholderiales</taxon>
        <taxon>Burkholderiaceae</taxon>
        <taxon>Caballeronia</taxon>
    </lineage>
</organism>
<dbReference type="EMBL" id="MTHB01000046">
    <property type="protein sequence ID" value="OXC79228.1"/>
    <property type="molecule type" value="Genomic_DNA"/>
</dbReference>